<dbReference type="InterPro" id="IPR052479">
    <property type="entry name" value="GPI-anchor_Adhesion_Reg"/>
</dbReference>
<dbReference type="PANTHER" id="PTHR35185">
    <property type="entry name" value="SERINE/THREONINE-RICH PROTEIN ADG2-RELATED"/>
    <property type="match status" value="1"/>
</dbReference>
<proteinExistence type="predicted"/>
<accession>A0A401GCV3</accession>
<dbReference type="EMBL" id="BFAD01000002">
    <property type="protein sequence ID" value="GBE80016.1"/>
    <property type="molecule type" value="Genomic_DNA"/>
</dbReference>
<dbReference type="Pfam" id="PF10342">
    <property type="entry name" value="Kre9_KNH"/>
    <property type="match status" value="1"/>
</dbReference>
<sequence>MRSSFATLLAFAASAFALQVTSPTNSTGWSTSGNNTVSWVSVSTDPANFTIVLVNENEYPTYSQVLDALVVSSLGSVSVGAPSGGWVAGAGYQVNLVQDATRLDAVLAQSGDFTLQQSTSSSSSGSSSSSSGSTLSVPTSSGTNSGQSTGSGSSGTLNPTSSDSSTNPTTTSGAAPAMGMQAVLFAALALLGVTLA</sequence>
<dbReference type="Proteomes" id="UP000287166">
    <property type="component" value="Unassembled WGS sequence"/>
</dbReference>
<feature type="compositionally biased region" description="Low complexity" evidence="2">
    <location>
        <begin position="118"/>
        <end position="172"/>
    </location>
</feature>
<evidence type="ECO:0000313" key="5">
    <source>
        <dbReference type="EMBL" id="GBE80016.1"/>
    </source>
</evidence>
<dbReference type="RefSeq" id="XP_027610929.1">
    <property type="nucleotide sequence ID" value="XM_027755128.1"/>
</dbReference>
<evidence type="ECO:0000256" key="2">
    <source>
        <dbReference type="SAM" id="MobiDB-lite"/>
    </source>
</evidence>
<feature type="region of interest" description="Disordered" evidence="2">
    <location>
        <begin position="116"/>
        <end position="173"/>
    </location>
</feature>
<dbReference type="GeneID" id="38776933"/>
<dbReference type="OrthoDB" id="5316007at2759"/>
<evidence type="ECO:0000313" key="6">
    <source>
        <dbReference type="Proteomes" id="UP000287166"/>
    </source>
</evidence>
<feature type="domain" description="Yeast cell wall synthesis Kre9/Knh1-like N-terminal" evidence="4">
    <location>
        <begin position="22"/>
        <end position="115"/>
    </location>
</feature>
<keyword evidence="6" id="KW-1185">Reference proteome</keyword>
<reference evidence="5 6" key="1">
    <citation type="journal article" date="2018" name="Sci. Rep.">
        <title>Genome sequence of the cauliflower mushroom Sparassis crispa (Hanabiratake) and its association with beneficial usage.</title>
        <authorList>
            <person name="Kiyama R."/>
            <person name="Furutani Y."/>
            <person name="Kawaguchi K."/>
            <person name="Nakanishi T."/>
        </authorList>
    </citation>
    <scope>NUCLEOTIDE SEQUENCE [LARGE SCALE GENOMIC DNA]</scope>
</reference>
<dbReference type="PANTHER" id="PTHR35185:SF1">
    <property type="entry name" value="UPF0619 GPI-ANCHORED MEMBRANE PROTEIN C1322.10"/>
    <property type="match status" value="1"/>
</dbReference>
<keyword evidence="1 3" id="KW-0732">Signal</keyword>
<dbReference type="STRING" id="139825.A0A401GCV3"/>
<evidence type="ECO:0000256" key="1">
    <source>
        <dbReference type="ARBA" id="ARBA00022729"/>
    </source>
</evidence>
<comment type="caution">
    <text evidence="5">The sequence shown here is derived from an EMBL/GenBank/DDBJ whole genome shotgun (WGS) entry which is preliminary data.</text>
</comment>
<dbReference type="InParanoid" id="A0A401GCV3"/>
<evidence type="ECO:0000259" key="4">
    <source>
        <dbReference type="Pfam" id="PF10342"/>
    </source>
</evidence>
<organism evidence="5 6">
    <name type="scientific">Sparassis crispa</name>
    <dbReference type="NCBI Taxonomy" id="139825"/>
    <lineage>
        <taxon>Eukaryota</taxon>
        <taxon>Fungi</taxon>
        <taxon>Dikarya</taxon>
        <taxon>Basidiomycota</taxon>
        <taxon>Agaricomycotina</taxon>
        <taxon>Agaricomycetes</taxon>
        <taxon>Polyporales</taxon>
        <taxon>Sparassidaceae</taxon>
        <taxon>Sparassis</taxon>
    </lineage>
</organism>
<feature type="signal peptide" evidence="3">
    <location>
        <begin position="1"/>
        <end position="17"/>
    </location>
</feature>
<name>A0A401GCV3_9APHY</name>
<feature type="chain" id="PRO_5019179642" description="Yeast cell wall synthesis Kre9/Knh1-like N-terminal domain-containing protein" evidence="3">
    <location>
        <begin position="18"/>
        <end position="196"/>
    </location>
</feature>
<evidence type="ECO:0000256" key="3">
    <source>
        <dbReference type="SAM" id="SignalP"/>
    </source>
</evidence>
<protein>
    <recommendedName>
        <fullName evidence="4">Yeast cell wall synthesis Kre9/Knh1-like N-terminal domain-containing protein</fullName>
    </recommendedName>
</protein>
<dbReference type="InterPro" id="IPR018466">
    <property type="entry name" value="Kre9/Knh1-like_N"/>
</dbReference>
<gene>
    <name evidence="5" type="ORF">SCP_0212180</name>
</gene>
<dbReference type="AlphaFoldDB" id="A0A401GCV3"/>